<proteinExistence type="predicted"/>
<sequence>MTASAVLATMLLTGCGVLNGKDENRGKVAAMDMQQAAERADAMLDGTLKAIVPEVEWVHDTTTVGSCDLSRRRTVMTIISEQRRGSFLGVVERFWKNSDYRIIAVNDDKEAPAVYADSPDGFGISLVFGYKGQAFFEVATPCVRESEVADSKSPPNGPSYPPGQIPIPNVRSPFWSAGTPAPPSVRPTSAAQPSPSS</sequence>
<dbReference type="Proteomes" id="UP001056383">
    <property type="component" value="Chromosome"/>
</dbReference>
<feature type="compositionally biased region" description="Polar residues" evidence="1">
    <location>
        <begin position="186"/>
        <end position="197"/>
    </location>
</feature>
<evidence type="ECO:0000313" key="3">
    <source>
        <dbReference type="Proteomes" id="UP001056383"/>
    </source>
</evidence>
<dbReference type="EMBL" id="CP095474">
    <property type="protein sequence ID" value="URN14872.1"/>
    <property type="molecule type" value="Genomic_DNA"/>
</dbReference>
<reference evidence="2" key="1">
    <citation type="submission" date="2022-04" db="EMBL/GenBank/DDBJ databases">
        <title>Systematic whole-genome sequencing reveals an unexpected diversity among actinomycetoma pathogens and provides insights into their antibacterial susceptibilities.</title>
        <authorList>
            <person name="Watson A.K."/>
            <person name="Kepplinger B."/>
            <person name="Bakhiet S.M."/>
            <person name="Mhmoud N.A."/>
            <person name="Chapman J."/>
            <person name="Allenby N."/>
            <person name="Mickiewicz K."/>
            <person name="Goodfellow M."/>
            <person name="Fahal A.H."/>
            <person name="Errington J."/>
        </authorList>
    </citation>
    <scope>NUCLEOTIDE SEQUENCE</scope>
    <source>
        <strain evidence="2">SD 504</strain>
    </source>
</reference>
<evidence type="ECO:0000313" key="2">
    <source>
        <dbReference type="EMBL" id="URN14872.1"/>
    </source>
</evidence>
<dbReference type="RefSeq" id="WP_039829614.1">
    <property type="nucleotide sequence ID" value="NZ_CP095474.1"/>
</dbReference>
<organism evidence="2 3">
    <name type="scientific">Streptomyces sudanensis</name>
    <dbReference type="NCBI Taxonomy" id="436397"/>
    <lineage>
        <taxon>Bacteria</taxon>
        <taxon>Bacillati</taxon>
        <taxon>Actinomycetota</taxon>
        <taxon>Actinomycetes</taxon>
        <taxon>Kitasatosporales</taxon>
        <taxon>Streptomycetaceae</taxon>
        <taxon>Streptomyces</taxon>
    </lineage>
</organism>
<name>A0ABY4T840_9ACTN</name>
<keyword evidence="3" id="KW-1185">Reference proteome</keyword>
<accession>A0ABY4T840</accession>
<evidence type="ECO:0000256" key="1">
    <source>
        <dbReference type="SAM" id="MobiDB-lite"/>
    </source>
</evidence>
<evidence type="ECO:0008006" key="4">
    <source>
        <dbReference type="Google" id="ProtNLM"/>
    </source>
</evidence>
<protein>
    <recommendedName>
        <fullName evidence="4">Lipoprotein</fullName>
    </recommendedName>
</protein>
<feature type="region of interest" description="Disordered" evidence="1">
    <location>
        <begin position="147"/>
        <end position="197"/>
    </location>
</feature>
<gene>
    <name evidence="2" type="ORF">MW084_01845</name>
</gene>
<feature type="compositionally biased region" description="Pro residues" evidence="1">
    <location>
        <begin position="155"/>
        <end position="165"/>
    </location>
</feature>